<reference evidence="1 2" key="1">
    <citation type="submission" date="2008-07" db="EMBL/GenBank/DDBJ databases">
        <authorList>
            <person name="Tandeau de Marsac N."/>
            <person name="Ferriera S."/>
            <person name="Johnson J."/>
            <person name="Kravitz S."/>
            <person name="Beeson K."/>
            <person name="Sutton G."/>
            <person name="Rogers Y.-H."/>
            <person name="Friedman R."/>
            <person name="Frazier M."/>
            <person name="Venter J.C."/>
        </authorList>
    </citation>
    <scope>NUCLEOTIDE SEQUENCE [LARGE SCALE GENOMIC DNA]</scope>
    <source>
        <strain evidence="1 2">PCC 7420</strain>
    </source>
</reference>
<protein>
    <submittedName>
        <fullName evidence="1">Uncharacterized protein</fullName>
    </submittedName>
</protein>
<organism evidence="1 2">
    <name type="scientific">Coleofasciculus chthonoplastes PCC 7420</name>
    <dbReference type="NCBI Taxonomy" id="118168"/>
    <lineage>
        <taxon>Bacteria</taxon>
        <taxon>Bacillati</taxon>
        <taxon>Cyanobacteriota</taxon>
        <taxon>Cyanophyceae</taxon>
        <taxon>Coleofasciculales</taxon>
        <taxon>Coleofasciculaceae</taxon>
        <taxon>Coleofasciculus</taxon>
    </lineage>
</organism>
<dbReference type="HOGENOM" id="CLU_3268484_0_0_3"/>
<gene>
    <name evidence="1" type="ORF">MC7420_1029</name>
</gene>
<dbReference type="EMBL" id="DS989865">
    <property type="protein sequence ID" value="EDX72360.1"/>
    <property type="molecule type" value="Genomic_DNA"/>
</dbReference>
<sequence>MATLYSLPMFRLNCGDNGKIGKLGEFVPDVAGYVWEVGVMG</sequence>
<evidence type="ECO:0000313" key="2">
    <source>
        <dbReference type="Proteomes" id="UP000003835"/>
    </source>
</evidence>
<accession>B4W0E3</accession>
<keyword evidence="2" id="KW-1185">Reference proteome</keyword>
<dbReference type="Proteomes" id="UP000003835">
    <property type="component" value="Unassembled WGS sequence"/>
</dbReference>
<proteinExistence type="predicted"/>
<evidence type="ECO:0000313" key="1">
    <source>
        <dbReference type="EMBL" id="EDX72360.1"/>
    </source>
</evidence>
<name>B4W0E3_9CYAN</name>
<dbReference type="AlphaFoldDB" id="B4W0E3"/>